<dbReference type="Gene3D" id="3.40.50.12650">
    <property type="match status" value="1"/>
</dbReference>
<gene>
    <name evidence="2" type="ORF">UCDDS831_g06707</name>
</gene>
<reference evidence="2 3" key="1">
    <citation type="submission" date="2015-03" db="EMBL/GenBank/DDBJ databases">
        <authorList>
            <person name="Morales-Cruz A."/>
            <person name="Amrine K.C."/>
            <person name="Cantu D."/>
        </authorList>
    </citation>
    <scope>NUCLEOTIDE SEQUENCE [LARGE SCALE GENOMIC DNA]</scope>
    <source>
        <strain evidence="2">DS831</strain>
    </source>
</reference>
<dbReference type="Pfam" id="PF07522">
    <property type="entry name" value="DRMBL"/>
    <property type="match status" value="1"/>
</dbReference>
<dbReference type="PANTHER" id="PTHR23240:SF6">
    <property type="entry name" value="DNA CROSS-LINK REPAIR 1A PROTEIN"/>
    <property type="match status" value="1"/>
</dbReference>
<protein>
    <submittedName>
        <fullName evidence="2">Putative dna repair protein pso2</fullName>
    </submittedName>
</protein>
<dbReference type="GO" id="GO:0035312">
    <property type="term" value="F:5'-3' DNA exonuclease activity"/>
    <property type="evidence" value="ECO:0007669"/>
    <property type="project" value="TreeGrafter"/>
</dbReference>
<dbReference type="GO" id="GO:0006303">
    <property type="term" value="P:double-strand break repair via nonhomologous end joining"/>
    <property type="evidence" value="ECO:0007669"/>
    <property type="project" value="TreeGrafter"/>
</dbReference>
<proteinExistence type="predicted"/>
<dbReference type="GO" id="GO:0036297">
    <property type="term" value="P:interstrand cross-link repair"/>
    <property type="evidence" value="ECO:0007669"/>
    <property type="project" value="TreeGrafter"/>
</dbReference>
<dbReference type="EMBL" id="LAQI01000161">
    <property type="protein sequence ID" value="KKY16974.1"/>
    <property type="molecule type" value="Genomic_DNA"/>
</dbReference>
<dbReference type="PANTHER" id="PTHR23240">
    <property type="entry name" value="DNA CROSS-LINK REPAIR PROTEIN PSO2/SNM1-RELATED"/>
    <property type="match status" value="1"/>
</dbReference>
<sequence>MNSKIFAPPGKMRICKALEDAELDERLTPDPRAAQVHMTPLFEIRADTLADYLDGYRDTFARAVGFRPTGWNYRPPGSRFVESPPVQAVLRSSNWKSAFSMRDLVPQRGSSARASSFAVPYSEHSSFRELTMFCCALRIDKIVPTVNVGSAKSRERMKAWCEKWALERRRNGLFVPEPGETW</sequence>
<dbReference type="GO" id="GO:0003684">
    <property type="term" value="F:damaged DNA binding"/>
    <property type="evidence" value="ECO:0007669"/>
    <property type="project" value="TreeGrafter"/>
</dbReference>
<dbReference type="InterPro" id="IPR011084">
    <property type="entry name" value="DRMBL"/>
</dbReference>
<dbReference type="AlphaFoldDB" id="A0A0G2E2L5"/>
<dbReference type="Proteomes" id="UP000034182">
    <property type="component" value="Unassembled WGS sequence"/>
</dbReference>
<accession>A0A0G2E2L5</accession>
<name>A0A0G2E2L5_9PEZI</name>
<evidence type="ECO:0000313" key="3">
    <source>
        <dbReference type="Proteomes" id="UP000034182"/>
    </source>
</evidence>
<feature type="domain" description="DNA repair metallo-beta-lactamase" evidence="1">
    <location>
        <begin position="22"/>
        <end position="149"/>
    </location>
</feature>
<organism evidence="2 3">
    <name type="scientific">Diplodia seriata</name>
    <dbReference type="NCBI Taxonomy" id="420778"/>
    <lineage>
        <taxon>Eukaryota</taxon>
        <taxon>Fungi</taxon>
        <taxon>Dikarya</taxon>
        <taxon>Ascomycota</taxon>
        <taxon>Pezizomycotina</taxon>
        <taxon>Dothideomycetes</taxon>
        <taxon>Dothideomycetes incertae sedis</taxon>
        <taxon>Botryosphaeriales</taxon>
        <taxon>Botryosphaeriaceae</taxon>
        <taxon>Diplodia</taxon>
    </lineage>
</organism>
<evidence type="ECO:0000259" key="1">
    <source>
        <dbReference type="Pfam" id="PF07522"/>
    </source>
</evidence>
<evidence type="ECO:0000313" key="2">
    <source>
        <dbReference type="EMBL" id="KKY16974.1"/>
    </source>
</evidence>
<comment type="caution">
    <text evidence="2">The sequence shown here is derived from an EMBL/GenBank/DDBJ whole genome shotgun (WGS) entry which is preliminary data.</text>
</comment>
<reference evidence="2 3" key="2">
    <citation type="submission" date="2015-05" db="EMBL/GenBank/DDBJ databases">
        <title>Distinctive expansion of gene families associated with plant cell wall degradation and secondary metabolism in the genomes of grapevine trunk pathogens.</title>
        <authorList>
            <person name="Lawrence D.P."/>
            <person name="Travadon R."/>
            <person name="Rolshausen P.E."/>
            <person name="Baumgartner K."/>
        </authorList>
    </citation>
    <scope>NUCLEOTIDE SEQUENCE [LARGE SCALE GENOMIC DNA]</scope>
    <source>
        <strain evidence="2">DS831</strain>
    </source>
</reference>